<keyword evidence="2" id="KW-0472">Membrane</keyword>
<dbReference type="EMBL" id="JAYWLC010000010">
    <property type="protein sequence ID" value="MER5172707.1"/>
    <property type="molecule type" value="Genomic_DNA"/>
</dbReference>
<evidence type="ECO:0000256" key="2">
    <source>
        <dbReference type="SAM" id="Phobius"/>
    </source>
</evidence>
<dbReference type="InterPro" id="IPR036291">
    <property type="entry name" value="NAD(P)-bd_dom_sf"/>
</dbReference>
<protein>
    <submittedName>
        <fullName evidence="4">Nucleoside-diphosphate sugar epimerase/dehydratase</fullName>
    </submittedName>
</protein>
<feature type="domain" description="Polysaccharide biosynthesis protein CapD-like" evidence="3">
    <location>
        <begin position="287"/>
        <end position="578"/>
    </location>
</feature>
<dbReference type="SUPFAM" id="SSF51735">
    <property type="entry name" value="NAD(P)-binding Rossmann-fold domains"/>
    <property type="match status" value="1"/>
</dbReference>
<dbReference type="CDD" id="cd05237">
    <property type="entry name" value="UDP_invert_4-6DH_SDR_e"/>
    <property type="match status" value="1"/>
</dbReference>
<dbReference type="InterPro" id="IPR051203">
    <property type="entry name" value="Polysaccharide_Synthase-Rel"/>
</dbReference>
<dbReference type="SUPFAM" id="SSF53335">
    <property type="entry name" value="S-adenosyl-L-methionine-dependent methyltransferases"/>
    <property type="match status" value="1"/>
</dbReference>
<dbReference type="Pfam" id="PF02719">
    <property type="entry name" value="Polysacc_synt_2"/>
    <property type="match status" value="1"/>
</dbReference>
<feature type="transmembrane region" description="Helical" evidence="2">
    <location>
        <begin position="114"/>
        <end position="137"/>
    </location>
</feature>
<evidence type="ECO:0000313" key="4">
    <source>
        <dbReference type="EMBL" id="MER5172707.1"/>
    </source>
</evidence>
<keyword evidence="5" id="KW-1185">Reference proteome</keyword>
<organism evidence="4 5">
    <name type="scientific">Thioclava kandeliae</name>
    <dbReference type="NCBI Taxonomy" id="3070818"/>
    <lineage>
        <taxon>Bacteria</taxon>
        <taxon>Pseudomonadati</taxon>
        <taxon>Pseudomonadota</taxon>
        <taxon>Alphaproteobacteria</taxon>
        <taxon>Rhodobacterales</taxon>
        <taxon>Paracoccaceae</taxon>
        <taxon>Thioclava</taxon>
    </lineage>
</organism>
<accession>A0ABV1SII1</accession>
<feature type="transmembrane region" description="Helical" evidence="2">
    <location>
        <begin position="21"/>
        <end position="42"/>
    </location>
</feature>
<dbReference type="InterPro" id="IPR029063">
    <property type="entry name" value="SAM-dependent_MTases_sf"/>
</dbReference>
<dbReference type="Gene3D" id="3.40.50.720">
    <property type="entry name" value="NAD(P)-binding Rossmann-like Domain"/>
    <property type="match status" value="2"/>
</dbReference>
<dbReference type="RefSeq" id="WP_339111929.1">
    <property type="nucleotide sequence ID" value="NZ_JAYWLC010000010.1"/>
</dbReference>
<reference evidence="4 5" key="1">
    <citation type="submission" date="2024-06" db="EMBL/GenBank/DDBJ databases">
        <title>Thioclava kandeliae sp. nov. from a rhizosphere soil sample of Kandelia candel in a mangrove.</title>
        <authorList>
            <person name="Mu T."/>
        </authorList>
    </citation>
    <scope>NUCLEOTIDE SEQUENCE [LARGE SCALE GENOMIC DNA]</scope>
    <source>
        <strain evidence="4 5">CPCC 100088</strain>
    </source>
</reference>
<name>A0ABV1SII1_9RHOB</name>
<feature type="transmembrane region" description="Helical" evidence="2">
    <location>
        <begin position="54"/>
        <end position="73"/>
    </location>
</feature>
<dbReference type="Proteomes" id="UP001438953">
    <property type="component" value="Unassembled WGS sequence"/>
</dbReference>
<proteinExistence type="inferred from homology"/>
<evidence type="ECO:0000313" key="5">
    <source>
        <dbReference type="Proteomes" id="UP001438953"/>
    </source>
</evidence>
<dbReference type="Pfam" id="PF13727">
    <property type="entry name" value="CoA_binding_3"/>
    <property type="match status" value="1"/>
</dbReference>
<gene>
    <name evidence="4" type="ORF">VSX56_13075</name>
</gene>
<keyword evidence="2" id="KW-0812">Transmembrane</keyword>
<keyword evidence="2" id="KW-1133">Transmembrane helix</keyword>
<evidence type="ECO:0000256" key="1">
    <source>
        <dbReference type="ARBA" id="ARBA00007430"/>
    </source>
</evidence>
<feature type="transmembrane region" description="Helical" evidence="2">
    <location>
        <begin position="85"/>
        <end position="102"/>
    </location>
</feature>
<dbReference type="InterPro" id="IPR003869">
    <property type="entry name" value="Polysac_CapD-like"/>
</dbReference>
<dbReference type="PANTHER" id="PTHR43318:SF1">
    <property type="entry name" value="POLYSACCHARIDE BIOSYNTHESIS PROTEIN EPSC-RELATED"/>
    <property type="match status" value="1"/>
</dbReference>
<comment type="similarity">
    <text evidence="1">Belongs to the polysaccharide synthase family.</text>
</comment>
<sequence length="649" mass="70947">MPSLTRRLVALNQKTKFCILAVVDLMMVPLTFWLALILRFGLEEAVNTFRFTLVYLPFLLMVSVGLGSVLGMFNRKLKDFDGEAVLRSLAISVALGISSYLLSTISHVNAGLRLHILFAIVHFVATVGMRQFLYFLLVQIYRQSNVVSRIAIYGAGRTGMALAHELRNRPGMMIYAFLDDNGTLDGMNLNGVPIFSGVHADKVIERHKINRVILAMPSVSVQKQTFISKRLARLGIDVETLPAFARLTGETNLLTKLMPAGTAALLPRENLEKKISNSHTAYRGRVVMISGAGGSIGIELCRQVMTSRPSKLVLFELSEYALYQAEAEMRVLGEAIGCEIVPVLGSVCDSVHVRETLAQHRVEVVLHAAAYKHVPLVESNARVGISNNALGTAVLARAARDCGVRRFVLVSTDKAVRPSNLMGASKRFAELTVQDLAGRSQGTIYSIVRFGNVMGSSGSVIPLFKEQIARGGPVTVTDPRMTRYFMTIPEAARLVLAAGAFAEGGEVYVLDMGRPMKIVDLAAKLIDAAGFTVRSEENPEGDIEIAFTGLRPGEKLHEELMVRKGAQTTDHPKIIRVREDMLSEIEMAAALRDLREAVDLGDTAGILGVILKSVPEYVPRSLPEGSLQLRLARELREIRKDDASGTPAE</sequence>
<dbReference type="PANTHER" id="PTHR43318">
    <property type="entry name" value="UDP-N-ACETYLGLUCOSAMINE 4,6-DEHYDRATASE"/>
    <property type="match status" value="1"/>
</dbReference>
<comment type="caution">
    <text evidence="4">The sequence shown here is derived from an EMBL/GenBank/DDBJ whole genome shotgun (WGS) entry which is preliminary data.</text>
</comment>
<evidence type="ECO:0000259" key="3">
    <source>
        <dbReference type="Pfam" id="PF02719"/>
    </source>
</evidence>